<keyword evidence="3" id="KW-1185">Reference proteome</keyword>
<name>A0A2I0B3V0_9ASPA</name>
<protein>
    <submittedName>
        <fullName evidence="2">Uncharacterized protein</fullName>
    </submittedName>
</protein>
<dbReference type="Proteomes" id="UP000236161">
    <property type="component" value="Unassembled WGS sequence"/>
</dbReference>
<feature type="region of interest" description="Disordered" evidence="1">
    <location>
        <begin position="1"/>
        <end position="22"/>
    </location>
</feature>
<accession>A0A2I0B3V0</accession>
<evidence type="ECO:0000256" key="1">
    <source>
        <dbReference type="SAM" id="MobiDB-lite"/>
    </source>
</evidence>
<reference evidence="2 3" key="1">
    <citation type="journal article" date="2017" name="Nature">
        <title>The Apostasia genome and the evolution of orchids.</title>
        <authorList>
            <person name="Zhang G.Q."/>
            <person name="Liu K.W."/>
            <person name="Li Z."/>
            <person name="Lohaus R."/>
            <person name="Hsiao Y.Y."/>
            <person name="Niu S.C."/>
            <person name="Wang J.Y."/>
            <person name="Lin Y.C."/>
            <person name="Xu Q."/>
            <person name="Chen L.J."/>
            <person name="Yoshida K."/>
            <person name="Fujiwara S."/>
            <person name="Wang Z.W."/>
            <person name="Zhang Y.Q."/>
            <person name="Mitsuda N."/>
            <person name="Wang M."/>
            <person name="Liu G.H."/>
            <person name="Pecoraro L."/>
            <person name="Huang H.X."/>
            <person name="Xiao X.J."/>
            <person name="Lin M."/>
            <person name="Wu X.Y."/>
            <person name="Wu W.L."/>
            <person name="Chen Y.Y."/>
            <person name="Chang S.B."/>
            <person name="Sakamoto S."/>
            <person name="Ohme-Takagi M."/>
            <person name="Yagi M."/>
            <person name="Zeng S.J."/>
            <person name="Shen C.Y."/>
            <person name="Yeh C.M."/>
            <person name="Luo Y.B."/>
            <person name="Tsai W.C."/>
            <person name="Van de Peer Y."/>
            <person name="Liu Z.J."/>
        </authorList>
    </citation>
    <scope>NUCLEOTIDE SEQUENCE [LARGE SCALE GENOMIC DNA]</scope>
    <source>
        <strain evidence="3">cv. Shenzhen</strain>
        <tissue evidence="2">Stem</tissue>
    </source>
</reference>
<organism evidence="2 3">
    <name type="scientific">Apostasia shenzhenica</name>
    <dbReference type="NCBI Taxonomy" id="1088818"/>
    <lineage>
        <taxon>Eukaryota</taxon>
        <taxon>Viridiplantae</taxon>
        <taxon>Streptophyta</taxon>
        <taxon>Embryophyta</taxon>
        <taxon>Tracheophyta</taxon>
        <taxon>Spermatophyta</taxon>
        <taxon>Magnoliopsida</taxon>
        <taxon>Liliopsida</taxon>
        <taxon>Asparagales</taxon>
        <taxon>Orchidaceae</taxon>
        <taxon>Apostasioideae</taxon>
        <taxon>Apostasia</taxon>
    </lineage>
</organism>
<proteinExistence type="predicted"/>
<dbReference type="AlphaFoldDB" id="A0A2I0B3V0"/>
<gene>
    <name evidence="2" type="ORF">AXF42_Ash009357</name>
</gene>
<sequence length="89" mass="10010">MPPRFVTSGDGDDDARPGTAPAKLFGRRRPLYQLFGGGKGNRLSLDNFSGGKLLQLSEPAVISAFRYYQLFMSVMRQKWTIWPTREGKT</sequence>
<dbReference type="EMBL" id="KZ451917">
    <property type="protein sequence ID" value="PKA62470.1"/>
    <property type="molecule type" value="Genomic_DNA"/>
</dbReference>
<evidence type="ECO:0000313" key="3">
    <source>
        <dbReference type="Proteomes" id="UP000236161"/>
    </source>
</evidence>
<evidence type="ECO:0000313" key="2">
    <source>
        <dbReference type="EMBL" id="PKA62470.1"/>
    </source>
</evidence>